<accession>A0AAV9VY81</accession>
<dbReference type="EMBL" id="JAVHJL010000011">
    <property type="protein sequence ID" value="KAK6496045.1"/>
    <property type="molecule type" value="Genomic_DNA"/>
</dbReference>
<evidence type="ECO:0000313" key="2">
    <source>
        <dbReference type="EMBL" id="KAK6496045.1"/>
    </source>
</evidence>
<sequence>MPCSVLEAVLEPPLAPLAIVTPSATITAPPFGNPQLTGEQMRMMRSAQIEFARRLQQIQVQQQMNVESYYQALNQRRARNLPMPSDVEIAATVANIRATPPQMQQLSMRALDHCRILAIRGRLPAQSTRRYRSGFSASHNSVRKSSRGLVCMNPVIGRIREANRSWGSRNEAKSNIPGLDGKSEAIATALSEKRSSGAGQLNSKETAKRRRRDS</sequence>
<reference evidence="2 3" key="1">
    <citation type="submission" date="2023-08" db="EMBL/GenBank/DDBJ databases">
        <authorList>
            <person name="Palmer J.M."/>
        </authorList>
    </citation>
    <scope>NUCLEOTIDE SEQUENCE [LARGE SCALE GENOMIC DNA]</scope>
    <source>
        <strain evidence="2 3">TWF481</strain>
    </source>
</reference>
<dbReference type="Proteomes" id="UP001370758">
    <property type="component" value="Unassembled WGS sequence"/>
</dbReference>
<organism evidence="2 3">
    <name type="scientific">Arthrobotrys musiformis</name>
    <dbReference type="NCBI Taxonomy" id="47236"/>
    <lineage>
        <taxon>Eukaryota</taxon>
        <taxon>Fungi</taxon>
        <taxon>Dikarya</taxon>
        <taxon>Ascomycota</taxon>
        <taxon>Pezizomycotina</taxon>
        <taxon>Orbiliomycetes</taxon>
        <taxon>Orbiliales</taxon>
        <taxon>Orbiliaceae</taxon>
        <taxon>Arthrobotrys</taxon>
    </lineage>
</organism>
<evidence type="ECO:0000313" key="3">
    <source>
        <dbReference type="Proteomes" id="UP001370758"/>
    </source>
</evidence>
<dbReference type="AlphaFoldDB" id="A0AAV9VY81"/>
<proteinExistence type="predicted"/>
<feature type="region of interest" description="Disordered" evidence="1">
    <location>
        <begin position="166"/>
        <end position="185"/>
    </location>
</feature>
<name>A0AAV9VY81_9PEZI</name>
<gene>
    <name evidence="2" type="ORF">TWF481_002070</name>
</gene>
<protein>
    <submittedName>
        <fullName evidence="2">Uncharacterized protein</fullName>
    </submittedName>
</protein>
<feature type="region of interest" description="Disordered" evidence="1">
    <location>
        <begin position="190"/>
        <end position="214"/>
    </location>
</feature>
<comment type="caution">
    <text evidence="2">The sequence shown here is derived from an EMBL/GenBank/DDBJ whole genome shotgun (WGS) entry which is preliminary data.</text>
</comment>
<evidence type="ECO:0000256" key="1">
    <source>
        <dbReference type="SAM" id="MobiDB-lite"/>
    </source>
</evidence>
<keyword evidence="3" id="KW-1185">Reference proteome</keyword>